<feature type="compositionally biased region" description="Basic and acidic residues" evidence="1">
    <location>
        <begin position="163"/>
        <end position="175"/>
    </location>
</feature>
<organism evidence="2 3">
    <name type="scientific">Streptomyces sannanensis</name>
    <dbReference type="NCBI Taxonomy" id="285536"/>
    <lineage>
        <taxon>Bacteria</taxon>
        <taxon>Bacillati</taxon>
        <taxon>Actinomycetota</taxon>
        <taxon>Actinomycetes</taxon>
        <taxon>Kitasatosporales</taxon>
        <taxon>Streptomycetaceae</taxon>
        <taxon>Streptomyces</taxon>
    </lineage>
</organism>
<dbReference type="InterPro" id="IPR023393">
    <property type="entry name" value="START-like_dom_sf"/>
</dbReference>
<sequence length="175" mass="19926">MDWCHYRFRTVWDLAAGPDRVYHALAHPEEYSRWWPQIREVTLLDEHTGTARFRSLLPYDLVVTAHARLRDPAVRVLEAEMTGDLDGWVRWTLTARGAGTRVLYEQEVDVRKPLMRRLALPARPVFLANHALMMRSGRRGLAAHLKAARPHDGASPDGVRGSVLEEQRSGDGRAV</sequence>
<dbReference type="CDD" id="cd07824">
    <property type="entry name" value="SRPBCC_6"/>
    <property type="match status" value="1"/>
</dbReference>
<protein>
    <submittedName>
        <fullName evidence="2">SRPBCC family protein</fullName>
    </submittedName>
</protein>
<feature type="region of interest" description="Disordered" evidence="1">
    <location>
        <begin position="144"/>
        <end position="175"/>
    </location>
</feature>
<evidence type="ECO:0000313" key="2">
    <source>
        <dbReference type="EMBL" id="GAA3369260.1"/>
    </source>
</evidence>
<gene>
    <name evidence="2" type="ORF">GCM10020367_11170</name>
</gene>
<dbReference type="InterPro" id="IPR019587">
    <property type="entry name" value="Polyketide_cyclase/dehydratase"/>
</dbReference>
<evidence type="ECO:0000313" key="3">
    <source>
        <dbReference type="Proteomes" id="UP001499990"/>
    </source>
</evidence>
<dbReference type="EMBL" id="BAAAYL010000001">
    <property type="protein sequence ID" value="GAA3369260.1"/>
    <property type="molecule type" value="Genomic_DNA"/>
</dbReference>
<reference evidence="3" key="1">
    <citation type="journal article" date="2019" name="Int. J. Syst. Evol. Microbiol.">
        <title>The Global Catalogue of Microorganisms (GCM) 10K type strain sequencing project: providing services to taxonomists for standard genome sequencing and annotation.</title>
        <authorList>
            <consortium name="The Broad Institute Genomics Platform"/>
            <consortium name="The Broad Institute Genome Sequencing Center for Infectious Disease"/>
            <person name="Wu L."/>
            <person name="Ma J."/>
        </authorList>
    </citation>
    <scope>NUCLEOTIDE SEQUENCE [LARGE SCALE GENOMIC DNA]</scope>
    <source>
        <strain evidence="3">JCM 9651</strain>
    </source>
</reference>
<name>A0ABP6S6G7_9ACTN</name>
<comment type="caution">
    <text evidence="2">The sequence shown here is derived from an EMBL/GenBank/DDBJ whole genome shotgun (WGS) entry which is preliminary data.</text>
</comment>
<accession>A0ABP6S6G7</accession>
<dbReference type="SUPFAM" id="SSF55961">
    <property type="entry name" value="Bet v1-like"/>
    <property type="match status" value="1"/>
</dbReference>
<proteinExistence type="predicted"/>
<evidence type="ECO:0000256" key="1">
    <source>
        <dbReference type="SAM" id="MobiDB-lite"/>
    </source>
</evidence>
<dbReference type="Proteomes" id="UP001499990">
    <property type="component" value="Unassembled WGS sequence"/>
</dbReference>
<dbReference type="Gene3D" id="3.30.530.20">
    <property type="match status" value="1"/>
</dbReference>
<keyword evidence="3" id="KW-1185">Reference proteome</keyword>
<dbReference type="Pfam" id="PF10604">
    <property type="entry name" value="Polyketide_cyc2"/>
    <property type="match status" value="1"/>
</dbReference>
<dbReference type="RefSeq" id="WP_345034969.1">
    <property type="nucleotide sequence ID" value="NZ_BAAAYL010000001.1"/>
</dbReference>